<dbReference type="PANTHER" id="PTHR44489">
    <property type="match status" value="1"/>
</dbReference>
<feature type="region of interest" description="Disordered" evidence="3">
    <location>
        <begin position="1"/>
        <end position="35"/>
    </location>
</feature>
<evidence type="ECO:0000256" key="2">
    <source>
        <dbReference type="PROSITE-ProRule" id="PRU00723"/>
    </source>
</evidence>
<organism evidence="5">
    <name type="scientific">Oryza nivara</name>
    <name type="common">Indian wild rice</name>
    <name type="synonym">Oryza sativa f. spontanea</name>
    <dbReference type="NCBI Taxonomy" id="4536"/>
    <lineage>
        <taxon>Eukaryota</taxon>
        <taxon>Viridiplantae</taxon>
        <taxon>Streptophyta</taxon>
        <taxon>Embryophyta</taxon>
        <taxon>Tracheophyta</taxon>
        <taxon>Spermatophyta</taxon>
        <taxon>Magnoliopsida</taxon>
        <taxon>Liliopsida</taxon>
        <taxon>Poales</taxon>
        <taxon>Poaceae</taxon>
        <taxon>BOP clade</taxon>
        <taxon>Oryzoideae</taxon>
        <taxon>Oryzeae</taxon>
        <taxon>Oryzinae</taxon>
        <taxon>Oryza</taxon>
    </lineage>
</organism>
<dbReference type="PANTHER" id="PTHR44489:SF1">
    <property type="entry name" value="ZINC FINGER CCCH DOMAIN-CONTAINING PROTEIN 63"/>
    <property type="match status" value="1"/>
</dbReference>
<dbReference type="InterPro" id="IPR000571">
    <property type="entry name" value="Znf_CCCH"/>
</dbReference>
<keyword evidence="2" id="KW-0863">Zinc-finger</keyword>
<dbReference type="InterPro" id="IPR036322">
    <property type="entry name" value="WD40_repeat_dom_sf"/>
</dbReference>
<dbReference type="HOGENOM" id="CLU_037680_0_0_1"/>
<dbReference type="eggNOG" id="KOG0274">
    <property type="taxonomic scope" value="Eukaryota"/>
</dbReference>
<feature type="zinc finger region" description="C3H1-type" evidence="2">
    <location>
        <begin position="84"/>
        <end position="112"/>
    </location>
</feature>
<dbReference type="AlphaFoldDB" id="A0A0E0H4M7"/>
<feature type="compositionally biased region" description="Low complexity" evidence="3">
    <location>
        <begin position="21"/>
        <end position="31"/>
    </location>
</feature>
<proteinExistence type="predicted"/>
<dbReference type="GO" id="GO:0008270">
    <property type="term" value="F:zinc ion binding"/>
    <property type="evidence" value="ECO:0007669"/>
    <property type="project" value="UniProtKB-KW"/>
</dbReference>
<dbReference type="Gene3D" id="2.130.10.10">
    <property type="entry name" value="YVTN repeat-like/Quinoprotein amine dehydrogenase"/>
    <property type="match status" value="1"/>
</dbReference>
<dbReference type="PROSITE" id="PS50103">
    <property type="entry name" value="ZF_C3H1"/>
    <property type="match status" value="1"/>
</dbReference>
<reference evidence="5" key="2">
    <citation type="submission" date="2018-04" db="EMBL/GenBank/DDBJ databases">
        <title>OnivRS2 (Oryza nivara Reference Sequence Version 2).</title>
        <authorList>
            <person name="Zhang J."/>
            <person name="Kudrna D."/>
            <person name="Lee S."/>
            <person name="Talag J."/>
            <person name="Rajasekar S."/>
            <person name="Welchert J."/>
            <person name="Hsing Y.-I."/>
            <person name="Wing R.A."/>
        </authorList>
    </citation>
    <scope>NUCLEOTIDE SEQUENCE [LARGE SCALE GENOMIC DNA]</scope>
    <source>
        <strain evidence="5">SL10</strain>
    </source>
</reference>
<dbReference type="EnsemblPlants" id="ONIVA04G20870.2">
    <property type="protein sequence ID" value="ONIVA04G20870.2"/>
    <property type="gene ID" value="ONIVA04G20870"/>
</dbReference>
<dbReference type="InterPro" id="IPR015943">
    <property type="entry name" value="WD40/YVTN_repeat-like_dom_sf"/>
</dbReference>
<keyword evidence="6" id="KW-1185">Reference proteome</keyword>
<evidence type="ECO:0000256" key="3">
    <source>
        <dbReference type="SAM" id="MobiDB-lite"/>
    </source>
</evidence>
<accession>A0A0E0H4M7</accession>
<sequence length="381" mass="41305">MGLEDDEGGRHGRRRVRDRLGPSSPASSSASTGVPGNACSRFPCRYLHSELPEAPPERLRPSHRPSAAACGGGGGGGGNCVVSSTREKPCKFFLSGDCRYGDECRCYLHAGSINDGFSLLTPLRGHQKAVTAIVLPSGTHLLFSSSKDGTVRVSDYQTEQIAALARLKLNPVQEPLLFVGIPDAVKIWDTGAEMSLSEPTGEYMHWRLAMGCSSLQCNYTKKDSFELASSLVGHHRIRAWDLAKLQWTHPFWSYRSYNALALLGSISIILFSGSNNQGLGCYGKLETGSLAVTYTHNEDHGALALAGMQDAQLNPILLWSTNYNIVHLYELPSFAERGKISFEAEVGAVKNGPGGLIFTSDEIGKLKLWKWTAERTSGVSN</sequence>
<dbReference type="Proteomes" id="UP000006591">
    <property type="component" value="Chromosome 4"/>
</dbReference>
<dbReference type="SUPFAM" id="SSF50978">
    <property type="entry name" value="WD40 repeat-like"/>
    <property type="match status" value="1"/>
</dbReference>
<dbReference type="PROSITE" id="PS50082">
    <property type="entry name" value="WD_REPEATS_2"/>
    <property type="match status" value="1"/>
</dbReference>
<evidence type="ECO:0000256" key="1">
    <source>
        <dbReference type="PROSITE-ProRule" id="PRU00221"/>
    </source>
</evidence>
<evidence type="ECO:0000313" key="6">
    <source>
        <dbReference type="Proteomes" id="UP000006591"/>
    </source>
</evidence>
<evidence type="ECO:0000313" key="5">
    <source>
        <dbReference type="EnsemblPlants" id="ONIVA04G20870.2"/>
    </source>
</evidence>
<dbReference type="InterPro" id="IPR001680">
    <property type="entry name" value="WD40_rpt"/>
</dbReference>
<feature type="domain" description="C3H1-type" evidence="4">
    <location>
        <begin position="84"/>
        <end position="112"/>
    </location>
</feature>
<keyword evidence="2" id="KW-0862">Zinc</keyword>
<feature type="region of interest" description="Disordered" evidence="3">
    <location>
        <begin position="53"/>
        <end position="73"/>
    </location>
</feature>
<evidence type="ECO:0000259" key="4">
    <source>
        <dbReference type="PROSITE" id="PS50103"/>
    </source>
</evidence>
<name>A0A0E0H4M7_ORYNI</name>
<protein>
    <recommendedName>
        <fullName evidence="4">C3H1-type domain-containing protein</fullName>
    </recommendedName>
</protein>
<dbReference type="InterPro" id="IPR044715">
    <property type="entry name" value="WDR86-like"/>
</dbReference>
<keyword evidence="1" id="KW-0853">WD repeat</keyword>
<dbReference type="Gramene" id="ONIVA04G20870.2">
    <property type="protein sequence ID" value="ONIVA04G20870.2"/>
    <property type="gene ID" value="ONIVA04G20870"/>
</dbReference>
<feature type="repeat" description="WD" evidence="1">
    <location>
        <begin position="123"/>
        <end position="164"/>
    </location>
</feature>
<dbReference type="SMART" id="SM00320">
    <property type="entry name" value="WD40"/>
    <property type="match status" value="2"/>
</dbReference>
<dbReference type="EnsemblPlants" id="ONIVA04G20870.1">
    <property type="protein sequence ID" value="ONIVA04G20870.1"/>
    <property type="gene ID" value="ONIVA04G20870"/>
</dbReference>
<dbReference type="OMA" id="TIPTRHE"/>
<dbReference type="Gramene" id="ONIVA04G20870.1">
    <property type="protein sequence ID" value="ONIVA04G20870.1"/>
    <property type="gene ID" value="ONIVA04G20870"/>
</dbReference>
<reference evidence="5" key="1">
    <citation type="submission" date="2015-04" db="UniProtKB">
        <authorList>
            <consortium name="EnsemblPlants"/>
        </authorList>
    </citation>
    <scope>IDENTIFICATION</scope>
    <source>
        <strain evidence="5">SL10</strain>
    </source>
</reference>
<keyword evidence="2" id="KW-0479">Metal-binding</keyword>
<dbReference type="STRING" id="4536.A0A0E0H4M7"/>